<dbReference type="Proteomes" id="UP000685013">
    <property type="component" value="Chromosome 2"/>
</dbReference>
<dbReference type="AlphaFoldDB" id="A0AAV6P542"/>
<name>A0AAV6P542_9ROSI</name>
<gene>
    <name evidence="1" type="ORF">SDJN03_03578</name>
</gene>
<sequence length="75" mass="8551">MRLFGPVVTGLSSVVRARTRSSSRLSKSLIARRSLCRSSHLLSPQSPTQRFSSECLTIETWASLQIFWGSLYLYW</sequence>
<evidence type="ECO:0000313" key="1">
    <source>
        <dbReference type="EMBL" id="KAG6606261.1"/>
    </source>
</evidence>
<comment type="caution">
    <text evidence="1">The sequence shown here is derived from an EMBL/GenBank/DDBJ whole genome shotgun (WGS) entry which is preliminary data.</text>
</comment>
<accession>A0AAV6P542</accession>
<organism evidence="1 2">
    <name type="scientific">Cucurbita argyrosperma subsp. sororia</name>
    <dbReference type="NCBI Taxonomy" id="37648"/>
    <lineage>
        <taxon>Eukaryota</taxon>
        <taxon>Viridiplantae</taxon>
        <taxon>Streptophyta</taxon>
        <taxon>Embryophyta</taxon>
        <taxon>Tracheophyta</taxon>
        <taxon>Spermatophyta</taxon>
        <taxon>Magnoliopsida</taxon>
        <taxon>eudicotyledons</taxon>
        <taxon>Gunneridae</taxon>
        <taxon>Pentapetalae</taxon>
        <taxon>rosids</taxon>
        <taxon>fabids</taxon>
        <taxon>Cucurbitales</taxon>
        <taxon>Cucurbitaceae</taxon>
        <taxon>Cucurbiteae</taxon>
        <taxon>Cucurbita</taxon>
    </lineage>
</organism>
<evidence type="ECO:0000313" key="2">
    <source>
        <dbReference type="Proteomes" id="UP000685013"/>
    </source>
</evidence>
<keyword evidence="2" id="KW-1185">Reference proteome</keyword>
<dbReference type="EMBL" id="JAGKQH010000002">
    <property type="protein sequence ID" value="KAG6606261.1"/>
    <property type="molecule type" value="Genomic_DNA"/>
</dbReference>
<feature type="non-terminal residue" evidence="1">
    <location>
        <position position="1"/>
    </location>
</feature>
<protein>
    <submittedName>
        <fullName evidence="1">Uncharacterized protein</fullName>
    </submittedName>
</protein>
<proteinExistence type="predicted"/>
<reference evidence="1 2" key="1">
    <citation type="journal article" date="2021" name="Hortic Res">
        <title>The domestication of Cucurbita argyrosperma as revealed by the genome of its wild relative.</title>
        <authorList>
            <person name="Barrera-Redondo J."/>
            <person name="Sanchez-de la Vega G."/>
            <person name="Aguirre-Liguori J.A."/>
            <person name="Castellanos-Morales G."/>
            <person name="Gutierrez-Guerrero Y.T."/>
            <person name="Aguirre-Dugua X."/>
            <person name="Aguirre-Planter E."/>
            <person name="Tenaillon M.I."/>
            <person name="Lira-Saade R."/>
            <person name="Eguiarte L.E."/>
        </authorList>
    </citation>
    <scope>NUCLEOTIDE SEQUENCE [LARGE SCALE GENOMIC DNA]</scope>
    <source>
        <strain evidence="1">JBR-2021</strain>
    </source>
</reference>